<dbReference type="AlphaFoldDB" id="A0A8T2TBJ9"/>
<sequence length="231" mass="26257">MEELGIHRTVEVHFIDGAAAQELPTQLDSDFALAKALQEQDIQDNFDAFDAWASSSSMFTNFQRLKIGMQLKRDEALARALQDSDDQEQLMIMLSLQESQQEAHQQAQQVEGNPRQAAQQQAQHIERNPRQDDIDPDAMSYEELMGLSEAVGTQNIGLTSREIRKLSAKKYRKCCLGSNKEEQCVICQEYYRGGDSVITLPCKHMYHKGCIRTWLEMKKVCPVCNAEVSVR</sequence>
<dbReference type="FunFam" id="3.30.40.10:FF:000226">
    <property type="entry name" value="E3 ubiquitin ligase BIG BROTHER"/>
    <property type="match status" value="1"/>
</dbReference>
<protein>
    <recommendedName>
        <fullName evidence="2">RING-type domain-containing protein</fullName>
    </recommendedName>
</protein>
<dbReference type="OrthoDB" id="8062037at2759"/>
<reference evidence="3" key="1">
    <citation type="submission" date="2021-08" db="EMBL/GenBank/DDBJ databases">
        <title>WGS assembly of Ceratopteris richardii.</title>
        <authorList>
            <person name="Marchant D.B."/>
            <person name="Chen G."/>
            <person name="Jenkins J."/>
            <person name="Shu S."/>
            <person name="Leebens-Mack J."/>
            <person name="Grimwood J."/>
            <person name="Schmutz J."/>
            <person name="Soltis P."/>
            <person name="Soltis D."/>
            <person name="Chen Z.-H."/>
        </authorList>
    </citation>
    <scope>NUCLEOTIDE SEQUENCE</scope>
    <source>
        <strain evidence="3">Whitten #5841</strain>
        <tissue evidence="3">Leaf</tissue>
    </source>
</reference>
<dbReference type="EMBL" id="CM035418">
    <property type="protein sequence ID" value="KAH7420577.1"/>
    <property type="molecule type" value="Genomic_DNA"/>
</dbReference>
<evidence type="ECO:0000256" key="1">
    <source>
        <dbReference type="PROSITE-ProRule" id="PRU00175"/>
    </source>
</evidence>
<accession>A0A8T2TBJ9</accession>
<dbReference type="GO" id="GO:0046621">
    <property type="term" value="P:negative regulation of organ growth"/>
    <property type="evidence" value="ECO:0007669"/>
    <property type="project" value="InterPro"/>
</dbReference>
<keyword evidence="4" id="KW-1185">Reference proteome</keyword>
<dbReference type="PANTHER" id="PTHR46400:SF14">
    <property type="entry name" value="E3 UBIQUITIN LIGASE BIG BROTHER-LIKE"/>
    <property type="match status" value="1"/>
</dbReference>
<dbReference type="Pfam" id="PF13639">
    <property type="entry name" value="zf-RING_2"/>
    <property type="match status" value="1"/>
</dbReference>
<dbReference type="GO" id="GO:0004842">
    <property type="term" value="F:ubiquitin-protein transferase activity"/>
    <property type="evidence" value="ECO:0007669"/>
    <property type="project" value="InterPro"/>
</dbReference>
<dbReference type="GO" id="GO:0016567">
    <property type="term" value="P:protein ubiquitination"/>
    <property type="evidence" value="ECO:0007669"/>
    <property type="project" value="InterPro"/>
</dbReference>
<organism evidence="3 4">
    <name type="scientific">Ceratopteris richardii</name>
    <name type="common">Triangle waterfern</name>
    <dbReference type="NCBI Taxonomy" id="49495"/>
    <lineage>
        <taxon>Eukaryota</taxon>
        <taxon>Viridiplantae</taxon>
        <taxon>Streptophyta</taxon>
        <taxon>Embryophyta</taxon>
        <taxon>Tracheophyta</taxon>
        <taxon>Polypodiopsida</taxon>
        <taxon>Polypodiidae</taxon>
        <taxon>Polypodiales</taxon>
        <taxon>Pteridineae</taxon>
        <taxon>Pteridaceae</taxon>
        <taxon>Parkerioideae</taxon>
        <taxon>Ceratopteris</taxon>
    </lineage>
</organism>
<proteinExistence type="predicted"/>
<keyword evidence="1" id="KW-0479">Metal-binding</keyword>
<dbReference type="PROSITE" id="PS50089">
    <property type="entry name" value="ZF_RING_2"/>
    <property type="match status" value="1"/>
</dbReference>
<dbReference type="OMA" id="CVTRWLK"/>
<dbReference type="EMBL" id="CM035418">
    <property type="protein sequence ID" value="KAH7420578.1"/>
    <property type="molecule type" value="Genomic_DNA"/>
</dbReference>
<dbReference type="SUPFAM" id="SSF57850">
    <property type="entry name" value="RING/U-box"/>
    <property type="match status" value="1"/>
</dbReference>
<gene>
    <name evidence="3" type="ORF">KP509_13G013000</name>
</gene>
<evidence type="ECO:0000313" key="3">
    <source>
        <dbReference type="EMBL" id="KAH7420577.1"/>
    </source>
</evidence>
<keyword evidence="1" id="KW-0863">Zinc-finger</keyword>
<dbReference type="GO" id="GO:0031624">
    <property type="term" value="F:ubiquitin conjugating enzyme binding"/>
    <property type="evidence" value="ECO:0007669"/>
    <property type="project" value="TreeGrafter"/>
</dbReference>
<name>A0A8T2TBJ9_CERRI</name>
<dbReference type="Proteomes" id="UP000825935">
    <property type="component" value="Chromosome 13"/>
</dbReference>
<feature type="domain" description="RING-type" evidence="2">
    <location>
        <begin position="184"/>
        <end position="225"/>
    </location>
</feature>
<dbReference type="InterPro" id="IPR013083">
    <property type="entry name" value="Znf_RING/FYVE/PHD"/>
</dbReference>
<dbReference type="GO" id="GO:0008270">
    <property type="term" value="F:zinc ion binding"/>
    <property type="evidence" value="ECO:0007669"/>
    <property type="project" value="UniProtKB-KW"/>
</dbReference>
<evidence type="ECO:0000259" key="2">
    <source>
        <dbReference type="PROSITE" id="PS50089"/>
    </source>
</evidence>
<dbReference type="InterPro" id="IPR033276">
    <property type="entry name" value="BB"/>
</dbReference>
<keyword evidence="1" id="KW-0862">Zinc</keyword>
<evidence type="ECO:0000313" key="4">
    <source>
        <dbReference type="Proteomes" id="UP000825935"/>
    </source>
</evidence>
<dbReference type="SMART" id="SM00184">
    <property type="entry name" value="RING"/>
    <property type="match status" value="1"/>
</dbReference>
<dbReference type="InterPro" id="IPR001841">
    <property type="entry name" value="Znf_RING"/>
</dbReference>
<dbReference type="PANTHER" id="PTHR46400">
    <property type="entry name" value="RING/U-BOX SUPERFAMILY PROTEIN"/>
    <property type="match status" value="1"/>
</dbReference>
<comment type="caution">
    <text evidence="3">The sequence shown here is derived from an EMBL/GenBank/DDBJ whole genome shotgun (WGS) entry which is preliminary data.</text>
</comment>
<dbReference type="Gene3D" id="3.30.40.10">
    <property type="entry name" value="Zinc/RING finger domain, C3HC4 (zinc finger)"/>
    <property type="match status" value="1"/>
</dbReference>